<organism evidence="6">
    <name type="scientific">Trepomonas sp. PC1</name>
    <dbReference type="NCBI Taxonomy" id="1076344"/>
    <lineage>
        <taxon>Eukaryota</taxon>
        <taxon>Metamonada</taxon>
        <taxon>Diplomonadida</taxon>
        <taxon>Hexamitidae</taxon>
        <taxon>Hexamitinae</taxon>
        <taxon>Trepomonas</taxon>
    </lineage>
</organism>
<protein>
    <submittedName>
        <fullName evidence="6">RNA recognition motif-containing protein</fullName>
    </submittedName>
</protein>
<dbReference type="InterPro" id="IPR012677">
    <property type="entry name" value="Nucleotide-bd_a/b_plait_sf"/>
</dbReference>
<feature type="non-terminal residue" evidence="6">
    <location>
        <position position="143"/>
    </location>
</feature>
<evidence type="ECO:0000256" key="2">
    <source>
        <dbReference type="ARBA" id="ARBA00022884"/>
    </source>
</evidence>
<dbReference type="GO" id="GO:0003723">
    <property type="term" value="F:RNA binding"/>
    <property type="evidence" value="ECO:0007669"/>
    <property type="project" value="UniProtKB-UniRule"/>
</dbReference>
<dbReference type="GO" id="GO:0005730">
    <property type="term" value="C:nucleolus"/>
    <property type="evidence" value="ECO:0007669"/>
    <property type="project" value="UniProtKB-SubCell"/>
</dbReference>
<comment type="subcellular location">
    <subcellularLocation>
        <location evidence="1">Nucleus</location>
        <location evidence="1">Nucleolus</location>
    </subcellularLocation>
</comment>
<accession>A0A146KDX1</accession>
<dbReference type="PANTHER" id="PTHR46754">
    <property type="entry name" value="MKI67 FHA DOMAIN-INTERACTING NUCLEOLAR PHOSPHOPROTEIN"/>
    <property type="match status" value="1"/>
</dbReference>
<dbReference type="Gene3D" id="3.30.70.330">
    <property type="match status" value="1"/>
</dbReference>
<proteinExistence type="predicted"/>
<dbReference type="InterPro" id="IPR035979">
    <property type="entry name" value="RBD_domain_sf"/>
</dbReference>
<dbReference type="EMBL" id="GDID01001576">
    <property type="protein sequence ID" value="JAP95030.1"/>
    <property type="molecule type" value="Transcribed_RNA"/>
</dbReference>
<gene>
    <name evidence="6" type="ORF">TPC1_12101</name>
</gene>
<dbReference type="Pfam" id="PF00076">
    <property type="entry name" value="RRM_1"/>
    <property type="match status" value="1"/>
</dbReference>
<evidence type="ECO:0000259" key="5">
    <source>
        <dbReference type="PROSITE" id="PS50102"/>
    </source>
</evidence>
<dbReference type="SUPFAM" id="SSF54928">
    <property type="entry name" value="RNA-binding domain, RBD"/>
    <property type="match status" value="1"/>
</dbReference>
<keyword evidence="2 4" id="KW-0694">RNA-binding</keyword>
<evidence type="ECO:0000313" key="6">
    <source>
        <dbReference type="EMBL" id="JAP95030.1"/>
    </source>
</evidence>
<feature type="non-terminal residue" evidence="6">
    <location>
        <position position="1"/>
    </location>
</feature>
<dbReference type="PROSITE" id="PS50102">
    <property type="entry name" value="RRM"/>
    <property type="match status" value="1"/>
</dbReference>
<evidence type="ECO:0000256" key="1">
    <source>
        <dbReference type="ARBA" id="ARBA00004604"/>
    </source>
</evidence>
<evidence type="ECO:0000256" key="3">
    <source>
        <dbReference type="ARBA" id="ARBA00023242"/>
    </source>
</evidence>
<reference evidence="6" key="1">
    <citation type="submission" date="2015-07" db="EMBL/GenBank/DDBJ databases">
        <title>Adaptation to a free-living lifestyle via gene acquisitions in the diplomonad Trepomonas sp. PC1.</title>
        <authorList>
            <person name="Xu F."/>
            <person name="Jerlstrom-Hultqvist J."/>
            <person name="Kolisko M."/>
            <person name="Simpson A.G.B."/>
            <person name="Roger A.J."/>
            <person name="Svard S.G."/>
            <person name="Andersson J.O."/>
        </authorList>
    </citation>
    <scope>NUCLEOTIDE SEQUENCE</scope>
    <source>
        <strain evidence="6">PC1</strain>
    </source>
</reference>
<dbReference type="SMART" id="SM00360">
    <property type="entry name" value="RRM"/>
    <property type="match status" value="1"/>
</dbReference>
<evidence type="ECO:0000256" key="4">
    <source>
        <dbReference type="PROSITE-ProRule" id="PRU00176"/>
    </source>
</evidence>
<dbReference type="CDD" id="cd12307">
    <property type="entry name" value="RRM_NIFK_like"/>
    <property type="match status" value="1"/>
</dbReference>
<sequence>NTVLKVSNIPHTFAEEPMKKFFNQFGRVVNVKHWRSSKSGNSSGYGFVQFEDAEICRIVCDAINGYLFMNRILKTEIMENADSKIFSSQQIGLAQKEFLERLNKPLTQEEHDQEAIKLTTQIKTQQQKLVAMGKILNPKFANC</sequence>
<dbReference type="AlphaFoldDB" id="A0A146KDX1"/>
<dbReference type="InterPro" id="IPR000504">
    <property type="entry name" value="RRM_dom"/>
</dbReference>
<name>A0A146KDX1_9EUKA</name>
<keyword evidence="3" id="KW-0539">Nucleus</keyword>
<feature type="domain" description="RRM" evidence="5">
    <location>
        <begin position="2"/>
        <end position="80"/>
    </location>
</feature>